<evidence type="ECO:0000313" key="9">
    <source>
        <dbReference type="Proteomes" id="UP001488838"/>
    </source>
</evidence>
<name>A0AAW0J6Y9_MYOGA</name>
<comment type="similarity">
    <text evidence="2">Belongs to the prominin family.</text>
</comment>
<comment type="caution">
    <text evidence="8">The sequence shown here is derived from an EMBL/GenBank/DDBJ whole genome shotgun (WGS) entry which is preliminary data.</text>
</comment>
<gene>
    <name evidence="8" type="ORF">U0070_006593</name>
</gene>
<feature type="transmembrane region" description="Helical" evidence="7">
    <location>
        <begin position="402"/>
        <end position="428"/>
    </location>
</feature>
<dbReference type="GO" id="GO:0005929">
    <property type="term" value="C:cilium"/>
    <property type="evidence" value="ECO:0007669"/>
    <property type="project" value="TreeGrafter"/>
</dbReference>
<dbReference type="GO" id="GO:0009986">
    <property type="term" value="C:cell surface"/>
    <property type="evidence" value="ECO:0007669"/>
    <property type="project" value="TreeGrafter"/>
</dbReference>
<dbReference type="PANTHER" id="PTHR22730">
    <property type="entry name" value="PROMININ PROM PROTEIN"/>
    <property type="match status" value="1"/>
</dbReference>
<dbReference type="GO" id="GO:0045494">
    <property type="term" value="P:photoreceptor cell maintenance"/>
    <property type="evidence" value="ECO:0007669"/>
    <property type="project" value="TreeGrafter"/>
</dbReference>
<dbReference type="AlphaFoldDB" id="A0AAW0J6Y9"/>
<feature type="transmembrane region" description="Helical" evidence="7">
    <location>
        <begin position="715"/>
        <end position="735"/>
    </location>
</feature>
<proteinExistence type="inferred from homology"/>
<keyword evidence="5 7" id="KW-0472">Membrane</keyword>
<dbReference type="PANTHER" id="PTHR22730:SF3">
    <property type="entry name" value="PROMININ-1"/>
    <property type="match status" value="1"/>
</dbReference>
<accession>A0AAW0J6Y9</accession>
<dbReference type="GO" id="GO:0031528">
    <property type="term" value="C:microvillus membrane"/>
    <property type="evidence" value="ECO:0007669"/>
    <property type="project" value="UniProtKB-SubCell"/>
</dbReference>
<evidence type="ECO:0000256" key="2">
    <source>
        <dbReference type="ARBA" id="ARBA00006058"/>
    </source>
</evidence>
<comment type="subcellular location">
    <subcellularLocation>
        <location evidence="1">Cell projection</location>
        <location evidence="1">Microvillus membrane</location>
        <topology evidence="1">Multi-pass membrane protein</topology>
    </subcellularLocation>
</comment>
<dbReference type="Pfam" id="PF05478">
    <property type="entry name" value="Prominin"/>
    <property type="match status" value="1"/>
</dbReference>
<evidence type="ECO:0000256" key="3">
    <source>
        <dbReference type="ARBA" id="ARBA00022692"/>
    </source>
</evidence>
<evidence type="ECO:0000256" key="5">
    <source>
        <dbReference type="ARBA" id="ARBA00023136"/>
    </source>
</evidence>
<sequence>MIREILQRNFDFSVDSKEIAYYEIGILICTILGLLFIILMPLVGYFFCMCRCCNKCGGEMHQRQKQNESCRRKGFALSLLVICLLMRQVDLGIMYGFVANHQVRTLIKRTENLTESNYRDLQTFLNETPKQIDYILAQYTNTKNKAFSDLDDVDNLLGGRIKDQVKPKVIPVLDDMKAMVTAIRQSRDALESMNDSLKNISDGSTQLSTDLTDVKNSVENSLQNSNDCASEPTKDICDNIRSELSNLGSNLDANQLPSVDDQLNKVNDICKTDLESLVNKGYTSIDEIPGKVGNQTVDVITDVKKVLDSISSTIKNVSQSIPIEEVLSQVSRYINDSKDYFHRELPKLEEYDSYWWLGGLIVCFLLTLIVTFFFLGLLCGVCGYSKHATPTRRGCVSNTGGIFLMAGVGFSFLFCWILMILVVLTFVIGANVEKLVCEPYANKQLLQVLDTPHLLRKDWRFFLSGLMLNNPNINLTFEQVYSDCKKGRGVYATFQLEHVFNISENLNIEKNTGKIMKELENLNVNIDNIELFNQTGRENLENFVNSGIEGIDYPQYLKEAEKSPTKVDLLVFASSLEEKTDKLPDGNLKQDLKRDVQRIKTIHQQQVLPMQQSLNTLKQSVRILEHTSKKLSERVNKIIMSLDSAQNFLTSNVSSIVTEETKKFGKTIVGYFAHYLEWVLYAITEEMTSCKPVVTAMDSAVSGVLCGYAADPLNLFWFGIGQATALLLPAVIFAVKLAKYYRRMDSEDIYDE</sequence>
<dbReference type="Proteomes" id="UP001488838">
    <property type="component" value="Unassembled WGS sequence"/>
</dbReference>
<dbReference type="GO" id="GO:0060219">
    <property type="term" value="P:camera-type eye photoreceptor cell differentiation"/>
    <property type="evidence" value="ECO:0007669"/>
    <property type="project" value="TreeGrafter"/>
</dbReference>
<evidence type="ECO:0000256" key="7">
    <source>
        <dbReference type="SAM" id="Phobius"/>
    </source>
</evidence>
<dbReference type="InterPro" id="IPR008795">
    <property type="entry name" value="Prominin"/>
</dbReference>
<evidence type="ECO:0000313" key="8">
    <source>
        <dbReference type="EMBL" id="KAK7822044.1"/>
    </source>
</evidence>
<evidence type="ECO:0000256" key="1">
    <source>
        <dbReference type="ARBA" id="ARBA00004475"/>
    </source>
</evidence>
<dbReference type="GO" id="GO:0071914">
    <property type="term" value="C:prominosome"/>
    <property type="evidence" value="ECO:0007669"/>
    <property type="project" value="TreeGrafter"/>
</dbReference>
<keyword evidence="4 7" id="KW-1133">Transmembrane helix</keyword>
<dbReference type="GO" id="GO:0015485">
    <property type="term" value="F:cholesterol binding"/>
    <property type="evidence" value="ECO:0007669"/>
    <property type="project" value="TreeGrafter"/>
</dbReference>
<reference evidence="8 9" key="1">
    <citation type="journal article" date="2023" name="bioRxiv">
        <title>Conserved and derived expression patterns and positive selection on dental genes reveal complex evolutionary context of ever-growing rodent molars.</title>
        <authorList>
            <person name="Calamari Z.T."/>
            <person name="Song A."/>
            <person name="Cohen E."/>
            <person name="Akter M."/>
            <person name="Roy R.D."/>
            <person name="Hallikas O."/>
            <person name="Christensen M.M."/>
            <person name="Li P."/>
            <person name="Marangoni P."/>
            <person name="Jernvall J."/>
            <person name="Klein O.D."/>
        </authorList>
    </citation>
    <scope>NUCLEOTIDE SEQUENCE [LARGE SCALE GENOMIC DNA]</scope>
    <source>
        <strain evidence="8">V071</strain>
    </source>
</reference>
<keyword evidence="3 7" id="KW-0812">Transmembrane</keyword>
<protein>
    <submittedName>
        <fullName evidence="8">Uncharacterized protein</fullName>
    </submittedName>
</protein>
<feature type="transmembrane region" description="Helical" evidence="7">
    <location>
        <begin position="74"/>
        <end position="98"/>
    </location>
</feature>
<dbReference type="EMBL" id="JBBHLL010000061">
    <property type="protein sequence ID" value="KAK7822044.1"/>
    <property type="molecule type" value="Genomic_DNA"/>
</dbReference>
<evidence type="ECO:0000256" key="6">
    <source>
        <dbReference type="ARBA" id="ARBA00023180"/>
    </source>
</evidence>
<keyword evidence="9" id="KW-1185">Reference proteome</keyword>
<keyword evidence="6" id="KW-0325">Glycoprotein</keyword>
<evidence type="ECO:0000256" key="4">
    <source>
        <dbReference type="ARBA" id="ARBA00022989"/>
    </source>
</evidence>
<feature type="transmembrane region" description="Helical" evidence="7">
    <location>
        <begin position="20"/>
        <end position="53"/>
    </location>
</feature>
<organism evidence="8 9">
    <name type="scientific">Myodes glareolus</name>
    <name type="common">Bank vole</name>
    <name type="synonym">Clethrionomys glareolus</name>
    <dbReference type="NCBI Taxonomy" id="447135"/>
    <lineage>
        <taxon>Eukaryota</taxon>
        <taxon>Metazoa</taxon>
        <taxon>Chordata</taxon>
        <taxon>Craniata</taxon>
        <taxon>Vertebrata</taxon>
        <taxon>Euteleostomi</taxon>
        <taxon>Mammalia</taxon>
        <taxon>Eutheria</taxon>
        <taxon>Euarchontoglires</taxon>
        <taxon>Glires</taxon>
        <taxon>Rodentia</taxon>
        <taxon>Myomorpha</taxon>
        <taxon>Muroidea</taxon>
        <taxon>Cricetidae</taxon>
        <taxon>Arvicolinae</taxon>
        <taxon>Myodes</taxon>
    </lineage>
</organism>
<feature type="transmembrane region" description="Helical" evidence="7">
    <location>
        <begin position="354"/>
        <end position="381"/>
    </location>
</feature>
<dbReference type="GO" id="GO:0016324">
    <property type="term" value="C:apical plasma membrane"/>
    <property type="evidence" value="ECO:0007669"/>
    <property type="project" value="TreeGrafter"/>
</dbReference>